<dbReference type="Pfam" id="PF00293">
    <property type="entry name" value="NUDIX"/>
    <property type="match status" value="1"/>
</dbReference>
<dbReference type="GO" id="GO:0016787">
    <property type="term" value="F:hydrolase activity"/>
    <property type="evidence" value="ECO:0007669"/>
    <property type="project" value="UniProtKB-KW"/>
</dbReference>
<evidence type="ECO:0000313" key="5">
    <source>
        <dbReference type="EMBL" id="MDT1062666.1"/>
    </source>
</evidence>
<dbReference type="EMBL" id="JAVRQI010000009">
    <property type="protein sequence ID" value="MDT1062666.1"/>
    <property type="molecule type" value="Genomic_DNA"/>
</dbReference>
<comment type="similarity">
    <text evidence="3">Belongs to the Nudix hydrolase family.</text>
</comment>
<evidence type="ECO:0000259" key="4">
    <source>
        <dbReference type="PROSITE" id="PS51462"/>
    </source>
</evidence>
<dbReference type="PANTHER" id="PTHR43046">
    <property type="entry name" value="GDP-MANNOSE MANNOSYL HYDROLASE"/>
    <property type="match status" value="1"/>
</dbReference>
<evidence type="ECO:0000313" key="6">
    <source>
        <dbReference type="Proteomes" id="UP001251085"/>
    </source>
</evidence>
<comment type="caution">
    <text evidence="5">The sequence shown here is derived from an EMBL/GenBank/DDBJ whole genome shotgun (WGS) entry which is preliminary data.</text>
</comment>
<dbReference type="Gene3D" id="3.90.79.10">
    <property type="entry name" value="Nucleoside Triphosphate Pyrophosphohydrolase"/>
    <property type="match status" value="1"/>
</dbReference>
<reference evidence="6" key="1">
    <citation type="submission" date="2023-07" db="EMBL/GenBank/DDBJ databases">
        <title>Characterization of two Paracoccaceae strains isolated from Phycosphere and proposal of Xinfangfangia lacusdiani sp. nov.</title>
        <authorList>
            <person name="Deng Y."/>
            <person name="Zhang Y.Q."/>
        </authorList>
    </citation>
    <scope>NUCLEOTIDE SEQUENCE [LARGE SCALE GENOMIC DNA]</scope>
    <source>
        <strain evidence="6">CPCC 101403</strain>
    </source>
</reference>
<evidence type="ECO:0000256" key="2">
    <source>
        <dbReference type="ARBA" id="ARBA00022801"/>
    </source>
</evidence>
<dbReference type="PROSITE" id="PS51462">
    <property type="entry name" value="NUDIX"/>
    <property type="match status" value="1"/>
</dbReference>
<sequence length="134" mass="14939">MSFCGAKLVLTLGQDLLTCLRDDYDWIPFPAHWDLPGGGAEPGEAPADCALRELEEEFGLRLDPNRITGTAFPSITQPGHQSWLFRGHLTAAEIAAIRFGDEGQKWRMMPVAEFVAHPRAVPHFRDRVARMLAL</sequence>
<feature type="domain" description="Nudix hydrolase" evidence="4">
    <location>
        <begin position="1"/>
        <end position="134"/>
    </location>
</feature>
<protein>
    <submittedName>
        <fullName evidence="5">NUDIX hydrolase</fullName>
    </submittedName>
</protein>
<dbReference type="CDD" id="cd04682">
    <property type="entry name" value="NUDIX_Hydrolase"/>
    <property type="match status" value="1"/>
</dbReference>
<dbReference type="Proteomes" id="UP001251085">
    <property type="component" value="Unassembled WGS sequence"/>
</dbReference>
<dbReference type="PROSITE" id="PS00893">
    <property type="entry name" value="NUDIX_BOX"/>
    <property type="match status" value="1"/>
</dbReference>
<dbReference type="InterPro" id="IPR000086">
    <property type="entry name" value="NUDIX_hydrolase_dom"/>
</dbReference>
<proteinExistence type="inferred from homology"/>
<dbReference type="RefSeq" id="WP_311759765.1">
    <property type="nucleotide sequence ID" value="NZ_JAVRQI010000009.1"/>
</dbReference>
<dbReference type="SUPFAM" id="SSF55811">
    <property type="entry name" value="Nudix"/>
    <property type="match status" value="1"/>
</dbReference>
<dbReference type="InterPro" id="IPR020084">
    <property type="entry name" value="NUDIX_hydrolase_CS"/>
</dbReference>
<evidence type="ECO:0000256" key="1">
    <source>
        <dbReference type="ARBA" id="ARBA00001946"/>
    </source>
</evidence>
<keyword evidence="6" id="KW-1185">Reference proteome</keyword>
<dbReference type="PANTHER" id="PTHR43046:SF14">
    <property type="entry name" value="MUTT_NUDIX FAMILY PROTEIN"/>
    <property type="match status" value="1"/>
</dbReference>
<accession>A0ABU3EEK0</accession>
<dbReference type="InterPro" id="IPR020476">
    <property type="entry name" value="Nudix_hydrolase"/>
</dbReference>
<comment type="cofactor">
    <cofactor evidence="1">
        <name>Mg(2+)</name>
        <dbReference type="ChEBI" id="CHEBI:18420"/>
    </cofactor>
</comment>
<gene>
    <name evidence="5" type="ORF">RM190_12375</name>
</gene>
<name>A0ABU3EEK0_9RHOB</name>
<dbReference type="PRINTS" id="PR00502">
    <property type="entry name" value="NUDIXFAMILY"/>
</dbReference>
<dbReference type="InterPro" id="IPR015797">
    <property type="entry name" value="NUDIX_hydrolase-like_dom_sf"/>
</dbReference>
<keyword evidence="2 3" id="KW-0378">Hydrolase</keyword>
<evidence type="ECO:0000256" key="3">
    <source>
        <dbReference type="RuleBase" id="RU003476"/>
    </source>
</evidence>
<organism evidence="5 6">
    <name type="scientific">Paracoccus broussonetiae</name>
    <dbReference type="NCBI Taxonomy" id="3075834"/>
    <lineage>
        <taxon>Bacteria</taxon>
        <taxon>Pseudomonadati</taxon>
        <taxon>Pseudomonadota</taxon>
        <taxon>Alphaproteobacteria</taxon>
        <taxon>Rhodobacterales</taxon>
        <taxon>Paracoccaceae</taxon>
        <taxon>Paracoccus</taxon>
    </lineage>
</organism>